<dbReference type="Gene3D" id="1.10.1200.10">
    <property type="entry name" value="ACP-like"/>
    <property type="match status" value="1"/>
</dbReference>
<gene>
    <name evidence="4" type="ORF">BLA60_41820</name>
</gene>
<feature type="non-terminal residue" evidence="4">
    <location>
        <position position="92"/>
    </location>
</feature>
<organism evidence="4 5">
    <name type="scientific">Actinophytocola xinjiangensis</name>
    <dbReference type="NCBI Taxonomy" id="485602"/>
    <lineage>
        <taxon>Bacteria</taxon>
        <taxon>Bacillati</taxon>
        <taxon>Actinomycetota</taxon>
        <taxon>Actinomycetes</taxon>
        <taxon>Pseudonocardiales</taxon>
        <taxon>Pseudonocardiaceae</taxon>
    </lineage>
</organism>
<protein>
    <recommendedName>
        <fullName evidence="3">Carrier domain-containing protein</fullName>
    </recommendedName>
</protein>
<dbReference type="AlphaFoldDB" id="A0A7Z0WCE5"/>
<dbReference type="EMBL" id="MSIF01000066">
    <property type="protein sequence ID" value="OLF04216.1"/>
    <property type="molecule type" value="Genomic_DNA"/>
</dbReference>
<sequence length="92" mass="10428">MIPARFIHLTTLPTTPSGKINRNALPQPHNNRPELHHTYTPPRTELEHTITTIWTELLNINNIGIHDNFFALGGHSLLAIRTTTRLQETTGM</sequence>
<comment type="caution">
    <text evidence="4">The sequence shown here is derived from an EMBL/GenBank/DDBJ whole genome shotgun (WGS) entry which is preliminary data.</text>
</comment>
<keyword evidence="1" id="KW-0596">Phosphopantetheine</keyword>
<dbReference type="SUPFAM" id="SSF47336">
    <property type="entry name" value="ACP-like"/>
    <property type="match status" value="1"/>
</dbReference>
<dbReference type="SUPFAM" id="SSF56801">
    <property type="entry name" value="Acetyl-CoA synthetase-like"/>
    <property type="match status" value="1"/>
</dbReference>
<dbReference type="GO" id="GO:0031177">
    <property type="term" value="F:phosphopantetheine binding"/>
    <property type="evidence" value="ECO:0007669"/>
    <property type="project" value="TreeGrafter"/>
</dbReference>
<dbReference type="InterPro" id="IPR009081">
    <property type="entry name" value="PP-bd_ACP"/>
</dbReference>
<reference evidence="4 5" key="1">
    <citation type="submission" date="2016-12" db="EMBL/GenBank/DDBJ databases">
        <title>The draft genome sequence of Actinophytocola xinjiangensis.</title>
        <authorList>
            <person name="Wang W."/>
            <person name="Yuan L."/>
        </authorList>
    </citation>
    <scope>NUCLEOTIDE SEQUENCE [LARGE SCALE GENOMIC DNA]</scope>
    <source>
        <strain evidence="4 5">CGMCC 4.4663</strain>
    </source>
</reference>
<evidence type="ECO:0000313" key="4">
    <source>
        <dbReference type="EMBL" id="OLF04216.1"/>
    </source>
</evidence>
<dbReference type="GO" id="GO:0005737">
    <property type="term" value="C:cytoplasm"/>
    <property type="evidence" value="ECO:0007669"/>
    <property type="project" value="TreeGrafter"/>
</dbReference>
<dbReference type="PROSITE" id="PS50075">
    <property type="entry name" value="CARRIER"/>
    <property type="match status" value="1"/>
</dbReference>
<evidence type="ECO:0000259" key="3">
    <source>
        <dbReference type="PROSITE" id="PS50075"/>
    </source>
</evidence>
<proteinExistence type="predicted"/>
<dbReference type="Gene3D" id="3.30.300.30">
    <property type="match status" value="1"/>
</dbReference>
<dbReference type="Proteomes" id="UP000185696">
    <property type="component" value="Unassembled WGS sequence"/>
</dbReference>
<evidence type="ECO:0000313" key="5">
    <source>
        <dbReference type="Proteomes" id="UP000185696"/>
    </source>
</evidence>
<dbReference type="PROSITE" id="PS00012">
    <property type="entry name" value="PHOSPHOPANTETHEINE"/>
    <property type="match status" value="1"/>
</dbReference>
<evidence type="ECO:0000256" key="1">
    <source>
        <dbReference type="ARBA" id="ARBA00022450"/>
    </source>
</evidence>
<dbReference type="InterPro" id="IPR045851">
    <property type="entry name" value="AMP-bd_C_sf"/>
</dbReference>
<dbReference type="GO" id="GO:0043041">
    <property type="term" value="P:amino acid activation for nonribosomal peptide biosynthetic process"/>
    <property type="evidence" value="ECO:0007669"/>
    <property type="project" value="TreeGrafter"/>
</dbReference>
<evidence type="ECO:0000256" key="2">
    <source>
        <dbReference type="ARBA" id="ARBA00022553"/>
    </source>
</evidence>
<dbReference type="PANTHER" id="PTHR45527">
    <property type="entry name" value="NONRIBOSOMAL PEPTIDE SYNTHETASE"/>
    <property type="match status" value="1"/>
</dbReference>
<dbReference type="InterPro" id="IPR006162">
    <property type="entry name" value="Ppantetheine_attach_site"/>
</dbReference>
<dbReference type="Pfam" id="PF00550">
    <property type="entry name" value="PP-binding"/>
    <property type="match status" value="1"/>
</dbReference>
<dbReference type="GO" id="GO:0044550">
    <property type="term" value="P:secondary metabolite biosynthetic process"/>
    <property type="evidence" value="ECO:0007669"/>
    <property type="project" value="TreeGrafter"/>
</dbReference>
<name>A0A7Z0WCE5_9PSEU</name>
<dbReference type="PANTHER" id="PTHR45527:SF1">
    <property type="entry name" value="FATTY ACID SYNTHASE"/>
    <property type="match status" value="1"/>
</dbReference>
<feature type="domain" description="Carrier" evidence="3">
    <location>
        <begin position="41"/>
        <end position="92"/>
    </location>
</feature>
<keyword evidence="5" id="KW-1185">Reference proteome</keyword>
<keyword evidence="2" id="KW-0597">Phosphoprotein</keyword>
<dbReference type="InterPro" id="IPR036736">
    <property type="entry name" value="ACP-like_sf"/>
</dbReference>
<accession>A0A7Z0WCE5</accession>